<evidence type="ECO:0000313" key="1">
    <source>
        <dbReference type="EMBL" id="KIF45441.1"/>
    </source>
</evidence>
<comment type="caution">
    <text evidence="1">The sequence shown here is derived from an EMBL/GenBank/DDBJ whole genome shotgun (WGS) entry which is preliminary data.</text>
</comment>
<organism evidence="1 2">
    <name type="scientific">Vibrio owensii CAIM 1854 = LMG 25443</name>
    <dbReference type="NCBI Taxonomy" id="1229493"/>
    <lineage>
        <taxon>Bacteria</taxon>
        <taxon>Pseudomonadati</taxon>
        <taxon>Pseudomonadota</taxon>
        <taxon>Gammaproteobacteria</taxon>
        <taxon>Vibrionales</taxon>
        <taxon>Vibrionaceae</taxon>
        <taxon>Vibrio</taxon>
    </lineage>
</organism>
<proteinExistence type="predicted"/>
<dbReference type="RefSeq" id="WP_020198182.1">
    <property type="nucleotide sequence ID" value="NZ_BAOH01000289.1"/>
</dbReference>
<accession>A0A0C1YY36</accession>
<evidence type="ECO:0000313" key="2">
    <source>
        <dbReference type="Proteomes" id="UP000031586"/>
    </source>
</evidence>
<protein>
    <submittedName>
        <fullName evidence="1">Uncharacterized protein</fullName>
    </submittedName>
</protein>
<dbReference type="Proteomes" id="UP000031586">
    <property type="component" value="Unassembled WGS sequence"/>
</dbReference>
<gene>
    <name evidence="1" type="ORF">H735_29660</name>
</gene>
<dbReference type="EMBL" id="JPRD01000083">
    <property type="protein sequence ID" value="KIF45441.1"/>
    <property type="molecule type" value="Genomic_DNA"/>
</dbReference>
<dbReference type="AlphaFoldDB" id="A0A0C1YY36"/>
<name>A0A0C1YY36_9VIBR</name>
<reference evidence="1 2" key="1">
    <citation type="submission" date="2014-07" db="EMBL/GenBank/DDBJ databases">
        <title>Unique and conserved regions in Vibrio harveyi and related species in comparison with the shrimp pathogen Vibrio harveyi CAIM 1792.</title>
        <authorList>
            <person name="Espinoza-Valles I."/>
            <person name="Vora G."/>
            <person name="Leekitcharoenphon P."/>
            <person name="Ussery D."/>
            <person name="Hoj L."/>
            <person name="Gomez-Gil B."/>
        </authorList>
    </citation>
    <scope>NUCLEOTIDE SEQUENCE [LARGE SCALE GENOMIC DNA]</scope>
    <source>
        <strain evidence="2">CAIM 1854 / LMG 25443</strain>
    </source>
</reference>
<sequence>MIHRSVGFIRKGKTKARTEAIGIRYKIGRQHWEKFWTRVLHDEKLLLRISKMTIQSRLIQVQDTYNGKPFTKEMYCANWMDEEGVKHFLSRGTKGRGRAAAYLITKRIMFDGIRRYHDILLFMKIITRADLRQVNAYLKDIKQ</sequence>
<dbReference type="PATRIC" id="fig|1229493.5.peg.6009"/>